<reference evidence="2 3" key="1">
    <citation type="submission" date="2015-12" db="EMBL/GenBank/DDBJ databases">
        <title>Draft genome sequence of Moniliophthora roreri, the causal agent of frosty pod rot of cacao.</title>
        <authorList>
            <person name="Aime M.C."/>
            <person name="Diaz-Valderrama J.R."/>
            <person name="Kijpornyongpan T."/>
            <person name="Phillips-Mora W."/>
        </authorList>
    </citation>
    <scope>NUCLEOTIDE SEQUENCE [LARGE SCALE GENOMIC DNA]</scope>
    <source>
        <strain evidence="2 3">MCA 2952</strain>
    </source>
</reference>
<evidence type="ECO:0000256" key="1">
    <source>
        <dbReference type="SAM" id="MobiDB-lite"/>
    </source>
</evidence>
<sequence length="108" mass="11783">MPFNFGNRGDASVSGGTFNDVAGNQTNNHRTNNTNNTNSHNKTNTANATSNTNTHNERNGFKTTTTNRDNSVFHLFPSVRKGRIIQQFIVTANNSSVRRGSPATSGRK</sequence>
<feature type="region of interest" description="Disordered" evidence="1">
    <location>
        <begin position="1"/>
        <end position="70"/>
    </location>
</feature>
<feature type="compositionally biased region" description="Polar residues" evidence="1">
    <location>
        <begin position="61"/>
        <end position="70"/>
    </location>
</feature>
<dbReference type="AlphaFoldDB" id="A0A0W0G7L2"/>
<proteinExistence type="predicted"/>
<gene>
    <name evidence="2" type="ORF">WG66_2890</name>
</gene>
<accession>A0A0W0G7L2</accession>
<dbReference type="Proteomes" id="UP000054988">
    <property type="component" value="Unassembled WGS sequence"/>
</dbReference>
<feature type="compositionally biased region" description="Low complexity" evidence="1">
    <location>
        <begin position="24"/>
        <end position="54"/>
    </location>
</feature>
<comment type="caution">
    <text evidence="2">The sequence shown here is derived from an EMBL/GenBank/DDBJ whole genome shotgun (WGS) entry which is preliminary data.</text>
</comment>
<name>A0A0W0G7L2_MONRR</name>
<dbReference type="EMBL" id="LATX01000898">
    <property type="protein sequence ID" value="KTB44540.1"/>
    <property type="molecule type" value="Genomic_DNA"/>
</dbReference>
<evidence type="ECO:0000313" key="2">
    <source>
        <dbReference type="EMBL" id="KTB44540.1"/>
    </source>
</evidence>
<protein>
    <submittedName>
        <fullName evidence="2">Uncharacterized protein</fullName>
    </submittedName>
</protein>
<evidence type="ECO:0000313" key="3">
    <source>
        <dbReference type="Proteomes" id="UP000054988"/>
    </source>
</evidence>
<organism evidence="2 3">
    <name type="scientific">Moniliophthora roreri</name>
    <name type="common">Frosty pod rot fungus</name>
    <name type="synonym">Monilia roreri</name>
    <dbReference type="NCBI Taxonomy" id="221103"/>
    <lineage>
        <taxon>Eukaryota</taxon>
        <taxon>Fungi</taxon>
        <taxon>Dikarya</taxon>
        <taxon>Basidiomycota</taxon>
        <taxon>Agaricomycotina</taxon>
        <taxon>Agaricomycetes</taxon>
        <taxon>Agaricomycetidae</taxon>
        <taxon>Agaricales</taxon>
        <taxon>Marasmiineae</taxon>
        <taxon>Marasmiaceae</taxon>
        <taxon>Moniliophthora</taxon>
    </lineage>
</organism>